<proteinExistence type="inferred from homology"/>
<keyword evidence="7" id="KW-1185">Reference proteome</keyword>
<accession>A0ABU8JBZ2</accession>
<dbReference type="Gene3D" id="3.40.190.290">
    <property type="match status" value="1"/>
</dbReference>
<name>A0ABU8JBZ2_9GAMM</name>
<dbReference type="PANTHER" id="PTHR30537">
    <property type="entry name" value="HTH-TYPE TRANSCRIPTIONAL REGULATOR"/>
    <property type="match status" value="1"/>
</dbReference>
<keyword evidence="2" id="KW-0805">Transcription regulation</keyword>
<dbReference type="InterPro" id="IPR036388">
    <property type="entry name" value="WH-like_DNA-bd_sf"/>
</dbReference>
<gene>
    <name evidence="6" type="ORF">WAT24_08675</name>
</gene>
<dbReference type="Pfam" id="PF03466">
    <property type="entry name" value="LysR_substrate"/>
    <property type="match status" value="1"/>
</dbReference>
<organism evidence="6 7">
    <name type="scientific">Fulvimonas yonginensis</name>
    <dbReference type="NCBI Taxonomy" id="1495200"/>
    <lineage>
        <taxon>Bacteria</taxon>
        <taxon>Pseudomonadati</taxon>
        <taxon>Pseudomonadota</taxon>
        <taxon>Gammaproteobacteria</taxon>
        <taxon>Lysobacterales</taxon>
        <taxon>Rhodanobacteraceae</taxon>
        <taxon>Fulvimonas</taxon>
    </lineage>
</organism>
<sequence length="303" mass="34116">MDRLQAMRLYARIVETGSFTAAADDLNLPRATVTHAIRRLEERLGAQLLQRTTRRVRVTREGEAYYAHCVRLLADVDEVETSLREGVIQPRGRLRVELTSTLARLLVIPALPEFFARFPQVELDLGTTDRRVDLVREGVDCALRVGEPGDAGMVGRRIAALPQVTIASADYVRRHGRPRNLAELQDGHQAVNWASPTTRRCEPLEFMVGRRRREVTLPGRVTVNGAEAYLACCCAGMGIAQFPRYRMAQELADGRMVELLPQTPPPTLPLTVLYPPRRQMPARLRVFIDWLVERAASQFGSLR</sequence>
<evidence type="ECO:0000259" key="5">
    <source>
        <dbReference type="PROSITE" id="PS50931"/>
    </source>
</evidence>
<dbReference type="RefSeq" id="WP_336807451.1">
    <property type="nucleotide sequence ID" value="NZ_JBBBNY010000004.1"/>
</dbReference>
<dbReference type="PANTHER" id="PTHR30537:SF72">
    <property type="entry name" value="LYSR FAMILY TRANSCRIPTIONAL REGULATOR"/>
    <property type="match status" value="1"/>
</dbReference>
<evidence type="ECO:0000256" key="4">
    <source>
        <dbReference type="ARBA" id="ARBA00023163"/>
    </source>
</evidence>
<dbReference type="InterPro" id="IPR036390">
    <property type="entry name" value="WH_DNA-bd_sf"/>
</dbReference>
<dbReference type="InterPro" id="IPR058163">
    <property type="entry name" value="LysR-type_TF_proteobact-type"/>
</dbReference>
<dbReference type="Proteomes" id="UP001381174">
    <property type="component" value="Unassembled WGS sequence"/>
</dbReference>
<reference evidence="6 7" key="1">
    <citation type="journal article" date="2014" name="Int. J. Syst. Evol. Microbiol.">
        <title>Fulvimonas yonginensis sp. nov., isolated from greenhouse soil, and emended description of the genus Fulvimonas.</title>
        <authorList>
            <person name="Ahn J.H."/>
            <person name="Kim S.J."/>
            <person name="Weon H.Y."/>
            <person name="Hong S.B."/>
            <person name="Seok S.J."/>
            <person name="Kwon S.W."/>
        </authorList>
    </citation>
    <scope>NUCLEOTIDE SEQUENCE [LARGE SCALE GENOMIC DNA]</scope>
    <source>
        <strain evidence="6 7">KACC 16952</strain>
    </source>
</reference>
<evidence type="ECO:0000256" key="2">
    <source>
        <dbReference type="ARBA" id="ARBA00023015"/>
    </source>
</evidence>
<evidence type="ECO:0000313" key="7">
    <source>
        <dbReference type="Proteomes" id="UP001381174"/>
    </source>
</evidence>
<dbReference type="InterPro" id="IPR005119">
    <property type="entry name" value="LysR_subst-bd"/>
</dbReference>
<feature type="domain" description="HTH lysR-type" evidence="5">
    <location>
        <begin position="1"/>
        <end position="59"/>
    </location>
</feature>
<dbReference type="SUPFAM" id="SSF53850">
    <property type="entry name" value="Periplasmic binding protein-like II"/>
    <property type="match status" value="1"/>
</dbReference>
<protein>
    <submittedName>
        <fullName evidence="6">LysR substrate-binding domain-containing protein</fullName>
    </submittedName>
</protein>
<dbReference type="Gene3D" id="1.10.10.10">
    <property type="entry name" value="Winged helix-like DNA-binding domain superfamily/Winged helix DNA-binding domain"/>
    <property type="match status" value="1"/>
</dbReference>
<evidence type="ECO:0000256" key="3">
    <source>
        <dbReference type="ARBA" id="ARBA00023125"/>
    </source>
</evidence>
<dbReference type="SUPFAM" id="SSF46785">
    <property type="entry name" value="Winged helix' DNA-binding domain"/>
    <property type="match status" value="1"/>
</dbReference>
<evidence type="ECO:0000256" key="1">
    <source>
        <dbReference type="ARBA" id="ARBA00009437"/>
    </source>
</evidence>
<dbReference type="Pfam" id="PF00126">
    <property type="entry name" value="HTH_1"/>
    <property type="match status" value="1"/>
</dbReference>
<dbReference type="CDD" id="cd08472">
    <property type="entry name" value="PBP2_CrgA_like_3"/>
    <property type="match status" value="1"/>
</dbReference>
<comment type="similarity">
    <text evidence="1">Belongs to the LysR transcriptional regulatory family.</text>
</comment>
<dbReference type="PROSITE" id="PS50931">
    <property type="entry name" value="HTH_LYSR"/>
    <property type="match status" value="1"/>
</dbReference>
<keyword evidence="3" id="KW-0238">DNA-binding</keyword>
<dbReference type="PRINTS" id="PR00039">
    <property type="entry name" value="HTHLYSR"/>
</dbReference>
<dbReference type="EMBL" id="JBBBNY010000004">
    <property type="protein sequence ID" value="MEI7036830.1"/>
    <property type="molecule type" value="Genomic_DNA"/>
</dbReference>
<keyword evidence="4" id="KW-0804">Transcription</keyword>
<evidence type="ECO:0000313" key="6">
    <source>
        <dbReference type="EMBL" id="MEI7036830.1"/>
    </source>
</evidence>
<comment type="caution">
    <text evidence="6">The sequence shown here is derived from an EMBL/GenBank/DDBJ whole genome shotgun (WGS) entry which is preliminary data.</text>
</comment>
<dbReference type="InterPro" id="IPR000847">
    <property type="entry name" value="LysR_HTH_N"/>
</dbReference>